<dbReference type="Proteomes" id="UP000218334">
    <property type="component" value="Unassembled WGS sequence"/>
</dbReference>
<protein>
    <submittedName>
        <fullName evidence="2">Uncharacterized protein</fullName>
    </submittedName>
</protein>
<evidence type="ECO:0000313" key="3">
    <source>
        <dbReference type="Proteomes" id="UP000218334"/>
    </source>
</evidence>
<organism evidence="2 3">
    <name type="scientific">Armillaria solidipes</name>
    <dbReference type="NCBI Taxonomy" id="1076256"/>
    <lineage>
        <taxon>Eukaryota</taxon>
        <taxon>Fungi</taxon>
        <taxon>Dikarya</taxon>
        <taxon>Basidiomycota</taxon>
        <taxon>Agaricomycotina</taxon>
        <taxon>Agaricomycetes</taxon>
        <taxon>Agaricomycetidae</taxon>
        <taxon>Agaricales</taxon>
        <taxon>Marasmiineae</taxon>
        <taxon>Physalacriaceae</taxon>
        <taxon>Armillaria</taxon>
    </lineage>
</organism>
<name>A0A2H3B0H4_9AGAR</name>
<evidence type="ECO:0000313" key="2">
    <source>
        <dbReference type="EMBL" id="PBK64385.1"/>
    </source>
</evidence>
<feature type="compositionally biased region" description="Pro residues" evidence="1">
    <location>
        <begin position="74"/>
        <end position="83"/>
    </location>
</feature>
<keyword evidence="3" id="KW-1185">Reference proteome</keyword>
<gene>
    <name evidence="2" type="ORF">ARMSODRAFT_979209</name>
</gene>
<dbReference type="AlphaFoldDB" id="A0A2H3B0H4"/>
<proteinExistence type="predicted"/>
<feature type="region of interest" description="Disordered" evidence="1">
    <location>
        <begin position="74"/>
        <end position="141"/>
    </location>
</feature>
<evidence type="ECO:0000256" key="1">
    <source>
        <dbReference type="SAM" id="MobiDB-lite"/>
    </source>
</evidence>
<feature type="compositionally biased region" description="Polar residues" evidence="1">
    <location>
        <begin position="114"/>
        <end position="133"/>
    </location>
</feature>
<accession>A0A2H3B0H4</accession>
<sequence length="283" mass="32272">MEDLQWGTKSYSGFKPSSKILETVMKFSCDDERFIERHIHQLMCSREKASSDEQKARHARQSINSYYKVLLPPPHARLSPLPPSSDSDNAVESLANDSDPSPSETDEQDEGPPVTSSQTSSRPPLESTGSRLTTHGDPRVLQYRRMTRNGVVVHAPLSLWQGHANHAFRKFKIELDGLSDSEYAEEAYRRFYRVHKHRGLGSHFNMEDIEAILEHILGNMKPCLDAILDMRGIGPAYNDVHRMFQRVQRLLLCIQEMLWEILSRGAESLVDLYACGRLMFQSS</sequence>
<dbReference type="EMBL" id="KZ293452">
    <property type="protein sequence ID" value="PBK64385.1"/>
    <property type="molecule type" value="Genomic_DNA"/>
</dbReference>
<reference evidence="3" key="1">
    <citation type="journal article" date="2017" name="Nat. Ecol. Evol.">
        <title>Genome expansion and lineage-specific genetic innovations in the forest pathogenic fungi Armillaria.</title>
        <authorList>
            <person name="Sipos G."/>
            <person name="Prasanna A.N."/>
            <person name="Walter M.C."/>
            <person name="O'Connor E."/>
            <person name="Balint B."/>
            <person name="Krizsan K."/>
            <person name="Kiss B."/>
            <person name="Hess J."/>
            <person name="Varga T."/>
            <person name="Slot J."/>
            <person name="Riley R."/>
            <person name="Boka B."/>
            <person name="Rigling D."/>
            <person name="Barry K."/>
            <person name="Lee J."/>
            <person name="Mihaltcheva S."/>
            <person name="LaButti K."/>
            <person name="Lipzen A."/>
            <person name="Waldron R."/>
            <person name="Moloney N.M."/>
            <person name="Sperisen C."/>
            <person name="Kredics L."/>
            <person name="Vagvoelgyi C."/>
            <person name="Patrignani A."/>
            <person name="Fitzpatrick D."/>
            <person name="Nagy I."/>
            <person name="Doyle S."/>
            <person name="Anderson J.B."/>
            <person name="Grigoriev I.V."/>
            <person name="Gueldener U."/>
            <person name="Muensterkoetter M."/>
            <person name="Nagy L.G."/>
        </authorList>
    </citation>
    <scope>NUCLEOTIDE SEQUENCE [LARGE SCALE GENOMIC DNA]</scope>
    <source>
        <strain evidence="3">28-4</strain>
    </source>
</reference>